<evidence type="ECO:0000313" key="2">
    <source>
        <dbReference type="EMBL" id="MBK9715997.1"/>
    </source>
</evidence>
<dbReference type="InterPro" id="IPR029058">
    <property type="entry name" value="AB_hydrolase_fold"/>
</dbReference>
<dbReference type="Gene3D" id="3.40.50.1820">
    <property type="entry name" value="alpha/beta hydrolase"/>
    <property type="match status" value="1"/>
</dbReference>
<protein>
    <submittedName>
        <fullName evidence="2">T9SS type A sorting domain-containing protein</fullName>
    </submittedName>
</protein>
<dbReference type="InterPro" id="IPR026444">
    <property type="entry name" value="Secre_tail"/>
</dbReference>
<comment type="caution">
    <text evidence="2">The sequence shown here is derived from an EMBL/GenBank/DDBJ whole genome shotgun (WGS) entry which is preliminary data.</text>
</comment>
<reference evidence="2 3" key="1">
    <citation type="submission" date="2020-10" db="EMBL/GenBank/DDBJ databases">
        <title>Connecting structure to function with the recovery of over 1000 high-quality activated sludge metagenome-assembled genomes encoding full-length rRNA genes using long-read sequencing.</title>
        <authorList>
            <person name="Singleton C.M."/>
            <person name="Petriglieri F."/>
            <person name="Kristensen J.M."/>
            <person name="Kirkegaard R.H."/>
            <person name="Michaelsen T.Y."/>
            <person name="Andersen M.H."/>
            <person name="Karst S.M."/>
            <person name="Dueholm M.S."/>
            <person name="Nielsen P.H."/>
            <person name="Albertsen M."/>
        </authorList>
    </citation>
    <scope>NUCLEOTIDE SEQUENCE [LARGE SCALE GENOMIC DNA]</scope>
    <source>
        <strain evidence="2">Ribe_18-Q3-R11-54_BAT3C.373</strain>
    </source>
</reference>
<dbReference type="PANTHER" id="PTHR43037">
    <property type="entry name" value="UNNAMED PRODUCT-RELATED"/>
    <property type="match status" value="1"/>
</dbReference>
<keyword evidence="1" id="KW-0732">Signal</keyword>
<name>A0A9D7S530_9BACT</name>
<organism evidence="2 3">
    <name type="scientific">Candidatus Defluviibacterium haderslevense</name>
    <dbReference type="NCBI Taxonomy" id="2981993"/>
    <lineage>
        <taxon>Bacteria</taxon>
        <taxon>Pseudomonadati</taxon>
        <taxon>Bacteroidota</taxon>
        <taxon>Saprospiria</taxon>
        <taxon>Saprospirales</taxon>
        <taxon>Saprospiraceae</taxon>
        <taxon>Candidatus Defluviibacterium</taxon>
    </lineage>
</organism>
<dbReference type="SUPFAM" id="SSF53474">
    <property type="entry name" value="alpha/beta-Hydrolases"/>
    <property type="match status" value="1"/>
</dbReference>
<dbReference type="NCBIfam" id="TIGR04183">
    <property type="entry name" value="Por_Secre_tail"/>
    <property type="match status" value="1"/>
</dbReference>
<dbReference type="Proteomes" id="UP000808349">
    <property type="component" value="Unassembled WGS sequence"/>
</dbReference>
<proteinExistence type="predicted"/>
<dbReference type="EMBL" id="JADKFW010000004">
    <property type="protein sequence ID" value="MBK9715997.1"/>
    <property type="molecule type" value="Genomic_DNA"/>
</dbReference>
<evidence type="ECO:0000313" key="3">
    <source>
        <dbReference type="Proteomes" id="UP000808349"/>
    </source>
</evidence>
<dbReference type="PANTHER" id="PTHR43037:SF1">
    <property type="entry name" value="BLL1128 PROTEIN"/>
    <property type="match status" value="1"/>
</dbReference>
<dbReference type="InterPro" id="IPR050955">
    <property type="entry name" value="Plant_Biomass_Hydrol_Est"/>
</dbReference>
<accession>A0A9D7S530</accession>
<dbReference type="AlphaFoldDB" id="A0A9D7S530"/>
<evidence type="ECO:0000256" key="1">
    <source>
        <dbReference type="ARBA" id="ARBA00022729"/>
    </source>
</evidence>
<gene>
    <name evidence="2" type="ORF">IPO85_00430</name>
</gene>
<sequence length="389" mass="43515">MKGIITIGILFFAILQLNSQRRFDVQFMLDGRVRESIIVLPSTPPPAGGYPVVFMLHGTSGDGLKFYNISGWKELGEEENFITVFPSSLRWCFTDDGIEEHNTRWVNGNVTDFPCSGPPQDYVDDVKFLKVLAKKIVDTFPVNEKMIFSSGFSNGCSMIHKLAIDAGDVFAAVAGTSAPLSVGDSARPINRIPVWFMVGTLDDRFIFPPYTALPFGGDSILTYLKQPLNRALVCQGLNNEFIKTEKDSSHTYQFLNNLPGEISKPYIFTLLKDMTHQYPNGDNYPLSAPRLFWEFFKRSVAVSTKQVVTSSNEILALPNPSNDLIEISIPEHHGNYHWNLYDTQGNLRLKGNQAKGELVLIKKSELGIGLYLFRVDLGNSALSQKIIFN</sequence>